<dbReference type="Proteomes" id="UP001153332">
    <property type="component" value="Unassembled WGS sequence"/>
</dbReference>
<evidence type="ECO:0000313" key="2">
    <source>
        <dbReference type="Proteomes" id="UP001153332"/>
    </source>
</evidence>
<protein>
    <submittedName>
        <fullName evidence="1">Uncharacterized protein</fullName>
    </submittedName>
</protein>
<evidence type="ECO:0000313" key="1">
    <source>
        <dbReference type="EMBL" id="KAJ8125514.1"/>
    </source>
</evidence>
<proteinExistence type="predicted"/>
<sequence>MDHVSRFNVAMANPEVFACSTFNIFEQDVWSQVRMRQANGPVIETRETWPLLYTAIENDIDIQAMAQVIRIYATVYPDSIDGIWGTLTAIPPPIVFAAGLGKPEIVTLLLDEGADAHRRCSARLFNPNLRDSGPCTLRDFNHAECQPRVIEDHRCTTVLRAASRRATRYAKGSIEHQAAEECALILYRRGLLEDQGQIIVDAVHGQFDRFLREVVDLSLTLNRGQQNQALGIELWQGLQTACMIQPHDNDRTLIDYLVGAGAPLIDPRLERLPEFRATGVNYLISRNHPKTAVFLLNCYADQGVLLDYSPFYLVRGEYALPYVQGLYRLMSQPNQTLGNVRVSSRQLHGLLLKKSMNNFESQAVQWLVEQGRVGSVQHIHHAITMGNRVALRILVEAGHPVNGTVELHRIQRTPLELALMKNEFDMAIFLINQGANPRLLRDSTRHSLLAEYSRQFPWITFSASKNLLNADMLQPSFFTTDDEPRRMALFHYIIDPPTTS</sequence>
<gene>
    <name evidence="1" type="ORF">O1611_g8125</name>
</gene>
<keyword evidence="2" id="KW-1185">Reference proteome</keyword>
<comment type="caution">
    <text evidence="1">The sequence shown here is derived from an EMBL/GenBank/DDBJ whole genome shotgun (WGS) entry which is preliminary data.</text>
</comment>
<accession>A0ACC2JDQ5</accession>
<name>A0ACC2JDQ5_9PEZI</name>
<dbReference type="EMBL" id="JAPUUL010002320">
    <property type="protein sequence ID" value="KAJ8125514.1"/>
    <property type="molecule type" value="Genomic_DNA"/>
</dbReference>
<reference evidence="1" key="1">
    <citation type="submission" date="2022-12" db="EMBL/GenBank/DDBJ databases">
        <title>Genome Sequence of Lasiodiplodia mahajangana.</title>
        <authorList>
            <person name="Buettner E."/>
        </authorList>
    </citation>
    <scope>NUCLEOTIDE SEQUENCE</scope>
    <source>
        <strain evidence="1">VT137</strain>
    </source>
</reference>
<organism evidence="1 2">
    <name type="scientific">Lasiodiplodia mahajangana</name>
    <dbReference type="NCBI Taxonomy" id="1108764"/>
    <lineage>
        <taxon>Eukaryota</taxon>
        <taxon>Fungi</taxon>
        <taxon>Dikarya</taxon>
        <taxon>Ascomycota</taxon>
        <taxon>Pezizomycotina</taxon>
        <taxon>Dothideomycetes</taxon>
        <taxon>Dothideomycetes incertae sedis</taxon>
        <taxon>Botryosphaeriales</taxon>
        <taxon>Botryosphaeriaceae</taxon>
        <taxon>Lasiodiplodia</taxon>
    </lineage>
</organism>